<dbReference type="InterPro" id="IPR023155">
    <property type="entry name" value="Cyt_c-552/4"/>
</dbReference>
<dbReference type="KEGG" id="uam:UABAM_00215"/>
<evidence type="ECO:0000256" key="1">
    <source>
        <dbReference type="SAM" id="SignalP"/>
    </source>
</evidence>
<accession>A0A5S9F198</accession>
<feature type="chain" id="PRO_5024895213" evidence="1">
    <location>
        <begin position="19"/>
        <end position="306"/>
    </location>
</feature>
<evidence type="ECO:0000313" key="3">
    <source>
        <dbReference type="EMBL" id="BBM81873.1"/>
    </source>
</evidence>
<dbReference type="InterPro" id="IPR036280">
    <property type="entry name" value="Multihaem_cyt_sf"/>
</dbReference>
<keyword evidence="1" id="KW-0732">Signal</keyword>
<dbReference type="Gene3D" id="1.10.1130.10">
    <property type="entry name" value="Flavocytochrome C3, Chain A"/>
    <property type="match status" value="1"/>
</dbReference>
<dbReference type="SUPFAM" id="SSF48695">
    <property type="entry name" value="Multiheme cytochromes"/>
    <property type="match status" value="1"/>
</dbReference>
<feature type="signal peptide" evidence="1">
    <location>
        <begin position="1"/>
        <end position="18"/>
    </location>
</feature>
<evidence type="ECO:0000259" key="2">
    <source>
        <dbReference type="Pfam" id="PF13435"/>
    </source>
</evidence>
<name>A0A5S9F198_UABAM</name>
<keyword evidence="4" id="KW-1185">Reference proteome</keyword>
<feature type="domain" description="Cytochrome c-552/4" evidence="2">
    <location>
        <begin position="28"/>
        <end position="104"/>
    </location>
</feature>
<evidence type="ECO:0000313" key="4">
    <source>
        <dbReference type="Proteomes" id="UP000326354"/>
    </source>
</evidence>
<proteinExistence type="predicted"/>
<dbReference type="OrthoDB" id="257578at2"/>
<dbReference type="AlphaFoldDB" id="A0A5S9F198"/>
<dbReference type="Pfam" id="PF13435">
    <property type="entry name" value="Cytochrome_C554"/>
    <property type="match status" value="1"/>
</dbReference>
<reference evidence="3 4" key="1">
    <citation type="submission" date="2019-08" db="EMBL/GenBank/DDBJ databases">
        <title>Complete genome sequence of Candidatus Uab amorphum.</title>
        <authorList>
            <person name="Shiratori T."/>
            <person name="Suzuki S."/>
            <person name="Kakizawa Y."/>
            <person name="Ishida K."/>
        </authorList>
    </citation>
    <scope>NUCLEOTIDE SEQUENCE [LARGE SCALE GENOMIC DNA]</scope>
    <source>
        <strain evidence="3 4">SRT547</strain>
    </source>
</reference>
<organism evidence="3 4">
    <name type="scientific">Uabimicrobium amorphum</name>
    <dbReference type="NCBI Taxonomy" id="2596890"/>
    <lineage>
        <taxon>Bacteria</taxon>
        <taxon>Pseudomonadati</taxon>
        <taxon>Planctomycetota</taxon>
        <taxon>Candidatus Uabimicrobiia</taxon>
        <taxon>Candidatus Uabimicrobiales</taxon>
        <taxon>Candidatus Uabimicrobiaceae</taxon>
        <taxon>Candidatus Uabimicrobium</taxon>
    </lineage>
</organism>
<dbReference type="Proteomes" id="UP000326354">
    <property type="component" value="Chromosome"/>
</dbReference>
<sequence>MKYYITAYLLFAVCFAQAHMEKIIGQEECKICHKKEYGVWAGTLHNQTYDSLHVSSTTAKIMKRLKLSGSPKKQESCRRCHYTAKPRGSFIRTIGAIACERCHGAAKDWVMIHNIADIDKTERRKKAGEAGMFHPGDVYGIANNCYSCHIIDDEKLVDRGRHPIGKEDFKFVVETQGKMRHNFTSGKGINIPASPQRKRLFYIVGQSLELQHYLRALGNSKKQRNFFLLTRARLKKCADEMVNIHKATNKKETEFILKVLSEVKVTPNNKAQLYKAADYIHNATRKLIDNYEIESISSLDALLPKE</sequence>
<gene>
    <name evidence="3" type="ORF">UABAM_00215</name>
</gene>
<protein>
    <submittedName>
        <fullName evidence="3">Cytochrome c554</fullName>
    </submittedName>
</protein>
<dbReference type="EMBL" id="AP019860">
    <property type="protein sequence ID" value="BBM81873.1"/>
    <property type="molecule type" value="Genomic_DNA"/>
</dbReference>
<dbReference type="RefSeq" id="WP_151966137.1">
    <property type="nucleotide sequence ID" value="NZ_AP019860.1"/>
</dbReference>